<protein>
    <submittedName>
        <fullName evidence="2">Uncharacterized protein</fullName>
    </submittedName>
</protein>
<dbReference type="AlphaFoldDB" id="A0A914NYN8"/>
<name>A0A914NYN8_9BILA</name>
<dbReference type="WBParaSite" id="PDA_v2.g10581.t1">
    <property type="protein sequence ID" value="PDA_v2.g10581.t1"/>
    <property type="gene ID" value="PDA_v2.g10581"/>
</dbReference>
<proteinExistence type="predicted"/>
<evidence type="ECO:0000313" key="1">
    <source>
        <dbReference type="Proteomes" id="UP000887578"/>
    </source>
</evidence>
<sequence length="177" mass="20504">MTVHEITPVKEVQIRCIKVFTKEVKGGINNELQNQFKEYAEKINRTKILFENNGSTMSLSDAQEKAFESIGPLKLPFEASKKALNQKIMDLYEAIYDQCYDGSEKSSASASQEIIPRYYYPIEDKTSCSYFCLRNLRNRKNKNPYYMVTQKGVYDARGNITKELHTCSDLYFENSKN</sequence>
<organism evidence="1 2">
    <name type="scientific">Panagrolaimus davidi</name>
    <dbReference type="NCBI Taxonomy" id="227884"/>
    <lineage>
        <taxon>Eukaryota</taxon>
        <taxon>Metazoa</taxon>
        <taxon>Ecdysozoa</taxon>
        <taxon>Nematoda</taxon>
        <taxon>Chromadorea</taxon>
        <taxon>Rhabditida</taxon>
        <taxon>Tylenchina</taxon>
        <taxon>Panagrolaimomorpha</taxon>
        <taxon>Panagrolaimoidea</taxon>
        <taxon>Panagrolaimidae</taxon>
        <taxon>Panagrolaimus</taxon>
    </lineage>
</organism>
<dbReference type="Proteomes" id="UP000887578">
    <property type="component" value="Unplaced"/>
</dbReference>
<reference evidence="2" key="1">
    <citation type="submission" date="2022-11" db="UniProtKB">
        <authorList>
            <consortium name="WormBaseParasite"/>
        </authorList>
    </citation>
    <scope>IDENTIFICATION</scope>
</reference>
<evidence type="ECO:0000313" key="2">
    <source>
        <dbReference type="WBParaSite" id="PDA_v2.g10581.t1"/>
    </source>
</evidence>
<accession>A0A914NYN8</accession>
<keyword evidence="1" id="KW-1185">Reference proteome</keyword>